<dbReference type="GO" id="GO:0030027">
    <property type="term" value="C:lamellipodium"/>
    <property type="evidence" value="ECO:0007669"/>
    <property type="project" value="TreeGrafter"/>
</dbReference>
<evidence type="ECO:0000256" key="1">
    <source>
        <dbReference type="SAM" id="MobiDB-lite"/>
    </source>
</evidence>
<dbReference type="SUPFAM" id="SSF52047">
    <property type="entry name" value="RNI-like"/>
    <property type="match status" value="1"/>
</dbReference>
<dbReference type="InterPro" id="IPR051279">
    <property type="entry name" value="PP1-Reg/Actin-Interact_Protein"/>
</dbReference>
<dbReference type="GO" id="GO:0016477">
    <property type="term" value="P:cell migration"/>
    <property type="evidence" value="ECO:0007669"/>
    <property type="project" value="TreeGrafter"/>
</dbReference>
<dbReference type="Proteomes" id="UP000037460">
    <property type="component" value="Unassembled WGS sequence"/>
</dbReference>
<dbReference type="OrthoDB" id="120976at2759"/>
<reference evidence="3" key="1">
    <citation type="journal article" date="2015" name="PLoS Genet.">
        <title>Genome Sequence and Transcriptome Analyses of Chrysochromulina tobin: Metabolic Tools for Enhanced Algal Fitness in the Prominent Order Prymnesiales (Haptophyceae).</title>
        <authorList>
            <person name="Hovde B.T."/>
            <person name="Deodato C.R."/>
            <person name="Hunsperger H.M."/>
            <person name="Ryken S.A."/>
            <person name="Yost W."/>
            <person name="Jha R.K."/>
            <person name="Patterson J."/>
            <person name="Monnat R.J. Jr."/>
            <person name="Barlow S.B."/>
            <person name="Starkenburg S.R."/>
            <person name="Cattolico R.A."/>
        </authorList>
    </citation>
    <scope>NUCLEOTIDE SEQUENCE</scope>
    <source>
        <strain evidence="3">CCMP291</strain>
    </source>
</reference>
<dbReference type="Gene3D" id="3.80.10.10">
    <property type="entry name" value="Ribonuclease Inhibitor"/>
    <property type="match status" value="1"/>
</dbReference>
<dbReference type="InterPro" id="IPR032675">
    <property type="entry name" value="LRR_dom_sf"/>
</dbReference>
<feature type="region of interest" description="Disordered" evidence="1">
    <location>
        <begin position="755"/>
        <end position="792"/>
    </location>
</feature>
<keyword evidence="3" id="KW-1185">Reference proteome</keyword>
<feature type="region of interest" description="Disordered" evidence="1">
    <location>
        <begin position="936"/>
        <end position="973"/>
    </location>
</feature>
<dbReference type="InterPro" id="IPR001611">
    <property type="entry name" value="Leu-rich_rpt"/>
</dbReference>
<dbReference type="PROSITE" id="PS51257">
    <property type="entry name" value="PROKAR_LIPOPROTEIN"/>
    <property type="match status" value="1"/>
</dbReference>
<proteinExistence type="predicted"/>
<sequence length="973" mass="101138">MPRREFKALGAHSIATAAGCTVEKAQQALSYLTERGDEALFACSGTKLASGTDRLVLVSRYRLVLVRWKPLGLGVAFKDLHLLELRGMTCQGDMGAWGFGEGATVQIKSPRLQDAAHATLHAYGSITLCLDVPPLALSLPREWKSIGFDMDDKVIDMGFSRTWLAVHSYSVDPASGRSGAAPSPSDAKARRERLAAFMAQLISRPARRDRILDLTFIAELTAADFAAAAVALRHTSMFAGVRLLDAPIGEAISALSECARTSKSLTVVHLSGVLTAAPSDVRARLAAKSFVDALSEGAAARTLPLTDLDLSGNELRDGGVTAISQLVQALRQGLRLLDISDAKASSRGMQPLIAALCEGRRSPQGVMHASSALEILRLADNEIGPRGTPLLAQMLQRAAKLEELDLRSTGVAAKLVVETLQKGTAGATLRILDLSGNKLSRADLAALFHFLGGCTALVELSLARCTLAPESLVALLQAAQLNRGLNALTLDASSNPFGALGGQLLSTALPHCTKLSGLYIDACHGATAAKGDDTALSVVVCEALTKSAPQLTCLGLGRNAAPRSGDRQKLIAGLATVLGAAPRLHTLLLAGSPALRLKLELASVLGCIASCVAPIQVLDVSGHHAGDGLLEALPALLAGPKAPACLLLHENLLTATGLEQLAGLMGAAETHPTEVLVVTHEDAHFALTHEVEKLKRPWESAAKRVQSATVQIQQAVAVGRARRRLYPRMRHPRPIDGVPYVMKWPNWAELLHQAAPGSPAGAGMQQSWEPPPTPLSEYGNSPTPRDGVDEDEAEGVHDPAFEAALADPFGGFGSPAMGMTSFGFGASGGSSFTPSFDGNGFGTSIAFTSSFDGNGFGTSFGGNDLGATPTAGSSSFMDGNVPVFSGGFSSGGGNGSFDTSQGFGTSFADAQGFSGGLGEANFSASNGFGVAYGDGSNSSAVAESTPPRTMSCPLVSQESTTRTTSPTLARLPL</sequence>
<evidence type="ECO:0000313" key="3">
    <source>
        <dbReference type="Proteomes" id="UP000037460"/>
    </source>
</evidence>
<accession>A0A0M0JQ59</accession>
<dbReference type="PANTHER" id="PTHR24112">
    <property type="entry name" value="LEUCINE-RICH REPEAT, ISOFORM F-RELATED"/>
    <property type="match status" value="1"/>
</dbReference>
<gene>
    <name evidence="2" type="ORF">Ctob_005581</name>
</gene>
<dbReference type="EMBL" id="JWZX01002521">
    <property type="protein sequence ID" value="KOO28731.1"/>
    <property type="molecule type" value="Genomic_DNA"/>
</dbReference>
<comment type="caution">
    <text evidence="2">The sequence shown here is derived from an EMBL/GenBank/DDBJ whole genome shotgun (WGS) entry which is preliminary data.</text>
</comment>
<protein>
    <submittedName>
        <fullName evidence="2">Leucine-rich repeat-containing protein</fullName>
    </submittedName>
</protein>
<feature type="compositionally biased region" description="Polar residues" evidence="1">
    <location>
        <begin position="936"/>
        <end position="967"/>
    </location>
</feature>
<dbReference type="SMART" id="SM00368">
    <property type="entry name" value="LRR_RI"/>
    <property type="match status" value="5"/>
</dbReference>
<name>A0A0M0JQ59_9EUKA</name>
<organism evidence="2 3">
    <name type="scientific">Chrysochromulina tobinii</name>
    <dbReference type="NCBI Taxonomy" id="1460289"/>
    <lineage>
        <taxon>Eukaryota</taxon>
        <taxon>Haptista</taxon>
        <taxon>Haptophyta</taxon>
        <taxon>Prymnesiophyceae</taxon>
        <taxon>Prymnesiales</taxon>
        <taxon>Chrysochromulinaceae</taxon>
        <taxon>Chrysochromulina</taxon>
    </lineage>
</organism>
<dbReference type="Pfam" id="PF13516">
    <property type="entry name" value="LRR_6"/>
    <property type="match status" value="1"/>
</dbReference>
<dbReference type="AlphaFoldDB" id="A0A0M0JQ59"/>
<evidence type="ECO:0000313" key="2">
    <source>
        <dbReference type="EMBL" id="KOO28731.1"/>
    </source>
</evidence>
<dbReference type="GO" id="GO:0034315">
    <property type="term" value="P:regulation of Arp2/3 complex-mediated actin nucleation"/>
    <property type="evidence" value="ECO:0007669"/>
    <property type="project" value="TreeGrafter"/>
</dbReference>
<dbReference type="PANTHER" id="PTHR24112:SF66">
    <property type="entry name" value="LEUCINE-RICH REPEAT, ISOFORM F"/>
    <property type="match status" value="1"/>
</dbReference>
<dbReference type="GO" id="GO:0005886">
    <property type="term" value="C:plasma membrane"/>
    <property type="evidence" value="ECO:0007669"/>
    <property type="project" value="TreeGrafter"/>
</dbReference>